<proteinExistence type="inferred from homology"/>
<reference evidence="5 6" key="1">
    <citation type="submission" date="2016-09" db="EMBL/GenBank/DDBJ databases">
        <authorList>
            <person name="Capua I."/>
            <person name="De Benedictis P."/>
            <person name="Joannis T."/>
            <person name="Lombin L.H."/>
            <person name="Cattoli G."/>
        </authorList>
    </citation>
    <scope>NUCLEOTIDE SEQUENCE [LARGE SCALE GENOMIC DNA]</scope>
    <source>
        <strain evidence="5 6">IMI 309357</strain>
    </source>
</reference>
<dbReference type="InterPro" id="IPR036188">
    <property type="entry name" value="FAD/NAD-bd_sf"/>
</dbReference>
<evidence type="ECO:0000313" key="6">
    <source>
        <dbReference type="Proteomes" id="UP000176998"/>
    </source>
</evidence>
<evidence type="ECO:0000313" key="5">
    <source>
        <dbReference type="EMBL" id="OHE91855.1"/>
    </source>
</evidence>
<comment type="caution">
    <text evidence="5">The sequence shown here is derived from an EMBL/GenBank/DDBJ whole genome shotgun (WGS) entry which is preliminary data.</text>
</comment>
<evidence type="ECO:0000256" key="4">
    <source>
        <dbReference type="ARBA" id="ARBA00023002"/>
    </source>
</evidence>
<evidence type="ECO:0000256" key="3">
    <source>
        <dbReference type="ARBA" id="ARBA00022827"/>
    </source>
</evidence>
<keyword evidence="3" id="KW-0274">FAD</keyword>
<keyword evidence="6" id="KW-1185">Reference proteome</keyword>
<organism evidence="5 6">
    <name type="scientific">Colletotrichum orchidophilum</name>
    <dbReference type="NCBI Taxonomy" id="1209926"/>
    <lineage>
        <taxon>Eukaryota</taxon>
        <taxon>Fungi</taxon>
        <taxon>Dikarya</taxon>
        <taxon>Ascomycota</taxon>
        <taxon>Pezizomycotina</taxon>
        <taxon>Sordariomycetes</taxon>
        <taxon>Hypocreomycetidae</taxon>
        <taxon>Glomerellales</taxon>
        <taxon>Glomerellaceae</taxon>
        <taxon>Colletotrichum</taxon>
    </lineage>
</organism>
<dbReference type="GeneID" id="34565991"/>
<dbReference type="AlphaFoldDB" id="A0A1G4ARW8"/>
<dbReference type="Pfam" id="PF00743">
    <property type="entry name" value="FMO-like"/>
    <property type="match status" value="1"/>
</dbReference>
<name>A0A1G4ARW8_9PEZI</name>
<dbReference type="GO" id="GO:0004499">
    <property type="term" value="F:N,N-dimethylaniline monooxygenase activity"/>
    <property type="evidence" value="ECO:0007669"/>
    <property type="project" value="InterPro"/>
</dbReference>
<dbReference type="EMBL" id="MJBS01000168">
    <property type="protein sequence ID" value="OHE91855.1"/>
    <property type="molecule type" value="Genomic_DNA"/>
</dbReference>
<dbReference type="InterPro" id="IPR051209">
    <property type="entry name" value="FAD-bind_Monooxygenase_sf"/>
</dbReference>
<dbReference type="PANTHER" id="PTHR42877">
    <property type="entry name" value="L-ORNITHINE N(5)-MONOOXYGENASE-RELATED"/>
    <property type="match status" value="1"/>
</dbReference>
<dbReference type="STRING" id="1209926.A0A1G4ARW8"/>
<accession>A0A1G4ARW8</accession>
<dbReference type="GO" id="GO:0050660">
    <property type="term" value="F:flavin adenine dinucleotide binding"/>
    <property type="evidence" value="ECO:0007669"/>
    <property type="project" value="InterPro"/>
</dbReference>
<dbReference type="Proteomes" id="UP000176998">
    <property type="component" value="Unassembled WGS sequence"/>
</dbReference>
<dbReference type="OrthoDB" id="74360at2759"/>
<evidence type="ECO:0008006" key="7">
    <source>
        <dbReference type="Google" id="ProtNLM"/>
    </source>
</evidence>
<comment type="similarity">
    <text evidence="1">Belongs to the FAD-binding monooxygenase family.</text>
</comment>
<evidence type="ECO:0000256" key="1">
    <source>
        <dbReference type="ARBA" id="ARBA00010139"/>
    </source>
</evidence>
<gene>
    <name evidence="5" type="ORF">CORC01_12863</name>
</gene>
<dbReference type="SUPFAM" id="SSF51905">
    <property type="entry name" value="FAD/NAD(P)-binding domain"/>
    <property type="match status" value="2"/>
</dbReference>
<dbReference type="Gene3D" id="3.50.50.60">
    <property type="entry name" value="FAD/NAD(P)-binding domain"/>
    <property type="match status" value="2"/>
</dbReference>
<keyword evidence="2" id="KW-0285">Flavoprotein</keyword>
<keyword evidence="4" id="KW-0560">Oxidoreductase</keyword>
<protein>
    <recommendedName>
        <fullName evidence="7">4-hydroxyacetophenone monooxygenase</fullName>
    </recommendedName>
</protein>
<dbReference type="PANTHER" id="PTHR42877:SF6">
    <property type="entry name" value="MONOOXYGENASE, PUTATIVE (AFU_ORTHOLOGUE AFUA_3G15050)-RELATED"/>
    <property type="match status" value="1"/>
</dbReference>
<dbReference type="GO" id="GO:0050661">
    <property type="term" value="F:NADP binding"/>
    <property type="evidence" value="ECO:0007669"/>
    <property type="project" value="InterPro"/>
</dbReference>
<evidence type="ECO:0000256" key="2">
    <source>
        <dbReference type="ARBA" id="ARBA00022630"/>
    </source>
</evidence>
<sequence>MAPGAILDPTHDAPSPLSTAKDDILRTVHPHFLIEEHPVDEQQAVRAIVVGAGISGIIAAILLPAKVPNLDLVIYERNSDLGGVWHTNVYPGVRCDVPAHAYQATFAPSTEWTEAYAAGAEIQSYWQGVADKYDVRKYIHLKHSVTAAEWSEEKAKWIVKIQTDDGVVTDEANFLITATGHFSDPKLPQYPGIDKFEGHLRHTSNWDPKFDPKGKRIAVIGNGASGLQVLPQLQKVAASIDHYARNKTWVAAPIGGEDLAEFVAENVEDARSDPEKYLRFRKALEAKLFSRFGGIFKDGSQNVAAESYIRELMRARLGANPKLADEIIPEFPVGCRRLTPGPGYLEALAADNVNYITDQISEFTETGIRTVDGTLREVDAVICSTGHDITFSTQFPVVYKGTDLQKAWRPGGKPGFPDTYLGMLAPEVPNFLTVLGPNATGPAGTLCHAVENQLTYVAKVLRKFASQGLRTIAPTKAATLDFRAYVEAFFPRTVMSEHCSSWYNGGIKGGRIHGLWPGSAAHVDLVRKDPRWEDFEYTYQNPQGNRFGWLGNGWTKKDVAAAHGETSVDLDLTPWLEKDAFSGDVDLKSYHERWWVS</sequence>
<dbReference type="InterPro" id="IPR020946">
    <property type="entry name" value="Flavin_mOase-like"/>
</dbReference>
<dbReference type="RefSeq" id="XP_022469027.1">
    <property type="nucleotide sequence ID" value="XM_022624481.1"/>
</dbReference>